<feature type="transmembrane region" description="Helical" evidence="1">
    <location>
        <begin position="58"/>
        <end position="81"/>
    </location>
</feature>
<organism evidence="2 3">
    <name type="scientific">Nesterenkonia flava</name>
    <dbReference type="NCBI Taxonomy" id="469799"/>
    <lineage>
        <taxon>Bacteria</taxon>
        <taxon>Bacillati</taxon>
        <taxon>Actinomycetota</taxon>
        <taxon>Actinomycetes</taxon>
        <taxon>Micrococcales</taxon>
        <taxon>Micrococcaceae</taxon>
        <taxon>Nesterenkonia</taxon>
    </lineage>
</organism>
<gene>
    <name evidence="2" type="ORF">RH857_13295</name>
</gene>
<protein>
    <submittedName>
        <fullName evidence="2">RDD family protein</fullName>
    </submittedName>
</protein>
<dbReference type="InterPro" id="IPR051791">
    <property type="entry name" value="Pra-immunoreactive"/>
</dbReference>
<keyword evidence="1" id="KW-0812">Transmembrane</keyword>
<comment type="caution">
    <text evidence="2">The sequence shown here is derived from an EMBL/GenBank/DDBJ whole genome shotgun (WGS) entry which is preliminary data.</text>
</comment>
<evidence type="ECO:0000256" key="1">
    <source>
        <dbReference type="SAM" id="Phobius"/>
    </source>
</evidence>
<proteinExistence type="predicted"/>
<dbReference type="EMBL" id="JAVKGT010000057">
    <property type="protein sequence ID" value="MDR5713094.1"/>
    <property type="molecule type" value="Genomic_DNA"/>
</dbReference>
<keyword evidence="3" id="KW-1185">Reference proteome</keyword>
<keyword evidence="1" id="KW-1133">Transmembrane helix</keyword>
<accession>A0ABU1FWN3</accession>
<evidence type="ECO:0000313" key="3">
    <source>
        <dbReference type="Proteomes" id="UP001260872"/>
    </source>
</evidence>
<dbReference type="PANTHER" id="PTHR36115:SF6">
    <property type="entry name" value="PROLINE-RICH ANTIGEN HOMOLOG"/>
    <property type="match status" value="1"/>
</dbReference>
<evidence type="ECO:0000313" key="2">
    <source>
        <dbReference type="EMBL" id="MDR5713094.1"/>
    </source>
</evidence>
<dbReference type="RefSeq" id="WP_310538458.1">
    <property type="nucleotide sequence ID" value="NZ_BAAAOC010000062.1"/>
</dbReference>
<feature type="transmembrane region" description="Helical" evidence="1">
    <location>
        <begin position="93"/>
        <end position="113"/>
    </location>
</feature>
<keyword evidence="1" id="KW-0472">Membrane</keyword>
<dbReference type="PANTHER" id="PTHR36115">
    <property type="entry name" value="PROLINE-RICH ANTIGEN HOMOLOG-RELATED"/>
    <property type="match status" value="1"/>
</dbReference>
<dbReference type="InterPro" id="IPR016795">
    <property type="entry name" value="UCP021697"/>
</dbReference>
<dbReference type="Proteomes" id="UP001260872">
    <property type="component" value="Unassembled WGS sequence"/>
</dbReference>
<feature type="transmembrane region" description="Helical" evidence="1">
    <location>
        <begin position="32"/>
        <end position="52"/>
    </location>
</feature>
<reference evidence="3" key="1">
    <citation type="submission" date="2023-07" db="EMBL/GenBank/DDBJ databases">
        <title>Description of three actinobacteria isolated from air of manufacturing shop in a pharmaceutical factory.</title>
        <authorList>
            <person name="Zhang D.-F."/>
        </authorList>
    </citation>
    <scope>NUCLEOTIDE SEQUENCE [LARGE SCALE GENOMIC DNA]</scope>
    <source>
        <strain evidence="3">CCTCC AB 207010</strain>
    </source>
</reference>
<sequence length="132" mass="14050">MTDSKNDAGWPGDELGLPPEGPGSLAPFGLRVLALFIDWGLASLISLAWFAYSPWATLGAFVVMHVLLVGLLGVTVGKRLVRIQVVRGNSAPGPLWALVRVLLLMLVLPTLVISSDGRGAHDRIAGTVQLRM</sequence>
<dbReference type="PIRSF" id="PIRSF021697">
    <property type="entry name" value="UCP021697"/>
    <property type="match status" value="1"/>
</dbReference>
<name>A0ABU1FWN3_9MICC</name>